<reference evidence="1" key="2">
    <citation type="submission" date="2023-03" db="EMBL/GenBank/DDBJ databases">
        <authorList>
            <person name="Inwood S.N."/>
            <person name="Skelly J.G."/>
            <person name="Guhlin J."/>
            <person name="Harrop T.W.R."/>
            <person name="Goldson S.G."/>
            <person name="Dearden P.K."/>
        </authorList>
    </citation>
    <scope>NUCLEOTIDE SEQUENCE</scope>
    <source>
        <strain evidence="1">Lincoln</strain>
        <tissue evidence="1">Whole body</tissue>
    </source>
</reference>
<evidence type="ECO:0000313" key="1">
    <source>
        <dbReference type="EMBL" id="KAK0157250.1"/>
    </source>
</evidence>
<dbReference type="Proteomes" id="UP001168972">
    <property type="component" value="Unassembled WGS sequence"/>
</dbReference>
<proteinExistence type="predicted"/>
<protein>
    <submittedName>
        <fullName evidence="1">Uncharacterized protein</fullName>
    </submittedName>
</protein>
<dbReference type="AlphaFoldDB" id="A0AA39C4G8"/>
<comment type="caution">
    <text evidence="1">The sequence shown here is derived from an EMBL/GenBank/DDBJ whole genome shotgun (WGS) entry which is preliminary data.</text>
</comment>
<gene>
    <name evidence="1" type="ORF">PV327_011315</name>
</gene>
<accession>A0AA39C4G8</accession>
<name>A0AA39C4G8_MICHY</name>
<dbReference type="EMBL" id="JAQQBR010002176">
    <property type="protein sequence ID" value="KAK0157250.1"/>
    <property type="molecule type" value="Genomic_DNA"/>
</dbReference>
<evidence type="ECO:0000313" key="2">
    <source>
        <dbReference type="Proteomes" id="UP001168972"/>
    </source>
</evidence>
<sequence>MAGCTSGECANLYLRNLLRDSILEHITWNGSPGSFALKGTRLVEAFKEAMNNNKKFGKVNQKNFADAMKHALHCAKERLRKSRIATAPRIFPSSSDVQKTNQSTEPGTYVAAKKPVEKIGIAVIKPMFESWNNF</sequence>
<reference evidence="1" key="1">
    <citation type="journal article" date="2023" name="bioRxiv">
        <title>Scaffold-level genome assemblies of two parasitoid biocontrol wasps reveal the parthenogenesis mechanism and an associated novel virus.</title>
        <authorList>
            <person name="Inwood S."/>
            <person name="Skelly J."/>
            <person name="Guhlin J."/>
            <person name="Harrop T."/>
            <person name="Goldson S."/>
            <person name="Dearden P."/>
        </authorList>
    </citation>
    <scope>NUCLEOTIDE SEQUENCE</scope>
    <source>
        <strain evidence="1">Lincoln</strain>
        <tissue evidence="1">Whole body</tissue>
    </source>
</reference>
<organism evidence="1 2">
    <name type="scientific">Microctonus hyperodae</name>
    <name type="common">Parasitoid wasp</name>
    <dbReference type="NCBI Taxonomy" id="165561"/>
    <lineage>
        <taxon>Eukaryota</taxon>
        <taxon>Metazoa</taxon>
        <taxon>Ecdysozoa</taxon>
        <taxon>Arthropoda</taxon>
        <taxon>Hexapoda</taxon>
        <taxon>Insecta</taxon>
        <taxon>Pterygota</taxon>
        <taxon>Neoptera</taxon>
        <taxon>Endopterygota</taxon>
        <taxon>Hymenoptera</taxon>
        <taxon>Apocrita</taxon>
        <taxon>Ichneumonoidea</taxon>
        <taxon>Braconidae</taxon>
        <taxon>Euphorinae</taxon>
        <taxon>Microctonus</taxon>
    </lineage>
</organism>
<keyword evidence="2" id="KW-1185">Reference proteome</keyword>